<dbReference type="GO" id="GO:0008738">
    <property type="term" value="F:L-fuculose-phosphate aldolase activity"/>
    <property type="evidence" value="ECO:0007669"/>
    <property type="project" value="UniProtKB-EC"/>
</dbReference>
<dbReference type="RefSeq" id="WP_131749376.1">
    <property type="nucleotide sequence ID" value="NZ_CAACYI010000001.1"/>
</dbReference>
<dbReference type="EMBL" id="CAACYI010000001">
    <property type="protein sequence ID" value="VFB16700.1"/>
    <property type="molecule type" value="Genomic_DNA"/>
</dbReference>
<proteinExistence type="predicted"/>
<organism evidence="4 5">
    <name type="scientific">Urinicoccus massiliensis</name>
    <dbReference type="NCBI Taxonomy" id="1723382"/>
    <lineage>
        <taxon>Bacteria</taxon>
        <taxon>Bacillati</taxon>
        <taxon>Bacillota</taxon>
        <taxon>Tissierellia</taxon>
        <taxon>Tissierellales</taxon>
        <taxon>Peptoniphilaceae</taxon>
        <taxon>Urinicoccus</taxon>
    </lineage>
</organism>
<name>A0A8H2MFK6_9FIRM</name>
<dbReference type="GO" id="GO:0005829">
    <property type="term" value="C:cytosol"/>
    <property type="evidence" value="ECO:0007669"/>
    <property type="project" value="TreeGrafter"/>
</dbReference>
<dbReference type="Proteomes" id="UP000377798">
    <property type="component" value="Unassembled WGS sequence"/>
</dbReference>
<keyword evidence="5" id="KW-1185">Reference proteome</keyword>
<reference evidence="4 5" key="1">
    <citation type="submission" date="2019-02" db="EMBL/GenBank/DDBJ databases">
        <authorList>
            <consortium name="Pathogen Informatics"/>
        </authorList>
    </citation>
    <scope>NUCLEOTIDE SEQUENCE [LARGE SCALE GENOMIC DNA]</scope>
    <source>
        <strain evidence="4 5">3012STDY7089603</strain>
    </source>
</reference>
<feature type="domain" description="Class II aldolase/adducin N-terminal" evidence="3">
    <location>
        <begin position="2"/>
        <end position="177"/>
    </location>
</feature>
<evidence type="ECO:0000256" key="1">
    <source>
        <dbReference type="ARBA" id="ARBA00022723"/>
    </source>
</evidence>
<dbReference type="GO" id="GO:0046872">
    <property type="term" value="F:metal ion binding"/>
    <property type="evidence" value="ECO:0007669"/>
    <property type="project" value="UniProtKB-KW"/>
</dbReference>
<dbReference type="Pfam" id="PF00596">
    <property type="entry name" value="Aldolase_II"/>
    <property type="match status" value="1"/>
</dbReference>
<dbReference type="SUPFAM" id="SSF53639">
    <property type="entry name" value="AraD/HMP-PK domain-like"/>
    <property type="match status" value="1"/>
</dbReference>
<evidence type="ECO:0000313" key="5">
    <source>
        <dbReference type="Proteomes" id="UP000377798"/>
    </source>
</evidence>
<dbReference type="PANTHER" id="PTHR22789">
    <property type="entry name" value="FUCULOSE PHOSPHATE ALDOLASE"/>
    <property type="match status" value="1"/>
</dbReference>
<dbReference type="SMART" id="SM01007">
    <property type="entry name" value="Aldolase_II"/>
    <property type="match status" value="1"/>
</dbReference>
<protein>
    <submittedName>
        <fullName evidence="4">L-fuculose phosphate aldolase</fullName>
        <ecNumber evidence="4">4.1.2.17</ecNumber>
    </submittedName>
</protein>
<evidence type="ECO:0000256" key="2">
    <source>
        <dbReference type="ARBA" id="ARBA00023239"/>
    </source>
</evidence>
<sequence length="210" mass="23236">MDPVIDYSKTMLKDGLTFGTGGNISRRLSPETYLITPSGQAYESLEDKDLVEMEVGGEKKPGQNPSSEYHLHSLIYEKYSQAQAVVHTHSNYINVLAVLERPLPTMHYLMASAGPDPIQVASYASFGTQDLAREACKAFGRNKAVILSHHGLVAYGANLKEAYDLAKTLEFCAFVYVQASALGPVKNLPKEEMERMVLAFQDYGVRKKLD</sequence>
<keyword evidence="2 4" id="KW-0456">Lyase</keyword>
<dbReference type="InterPro" id="IPR001303">
    <property type="entry name" value="Aldolase_II/adducin_N"/>
</dbReference>
<dbReference type="GO" id="GO:0019323">
    <property type="term" value="P:pentose catabolic process"/>
    <property type="evidence" value="ECO:0007669"/>
    <property type="project" value="TreeGrafter"/>
</dbReference>
<dbReference type="AlphaFoldDB" id="A0A8H2MFK6"/>
<accession>A0A8H2MFK6</accession>
<dbReference type="InterPro" id="IPR036409">
    <property type="entry name" value="Aldolase_II/adducin_N_sf"/>
</dbReference>
<evidence type="ECO:0000313" key="4">
    <source>
        <dbReference type="EMBL" id="VFB16700.1"/>
    </source>
</evidence>
<dbReference type="Gene3D" id="3.40.225.10">
    <property type="entry name" value="Class II aldolase/adducin N-terminal domain"/>
    <property type="match status" value="1"/>
</dbReference>
<dbReference type="InterPro" id="IPR050197">
    <property type="entry name" value="Aldolase_class_II_sugar_metab"/>
</dbReference>
<dbReference type="EC" id="4.1.2.17" evidence="4"/>
<comment type="caution">
    <text evidence="4">The sequence shown here is derived from an EMBL/GenBank/DDBJ whole genome shotgun (WGS) entry which is preliminary data.</text>
</comment>
<keyword evidence="1" id="KW-0479">Metal-binding</keyword>
<gene>
    <name evidence="4" type="primary">fucA</name>
    <name evidence="4" type="ORF">NCTC13150_01252</name>
</gene>
<evidence type="ECO:0000259" key="3">
    <source>
        <dbReference type="SMART" id="SM01007"/>
    </source>
</evidence>
<dbReference type="PANTHER" id="PTHR22789:SF0">
    <property type="entry name" value="3-OXO-TETRONATE 4-PHOSPHATE DECARBOXYLASE-RELATED"/>
    <property type="match status" value="1"/>
</dbReference>